<dbReference type="Proteomes" id="UP001177260">
    <property type="component" value="Unassembled WGS sequence"/>
</dbReference>
<comment type="caution">
    <text evidence="1">The sequence shown here is derived from an EMBL/GenBank/DDBJ whole genome shotgun (WGS) entry which is preliminary data.</text>
</comment>
<name>A0ACC3AY19_9EURO</name>
<gene>
    <name evidence="1" type="ORF">N8T08_007821</name>
</gene>
<accession>A0ACC3AY19</accession>
<dbReference type="EMBL" id="JAOPJF010000050">
    <property type="protein sequence ID" value="KAK1142459.1"/>
    <property type="molecule type" value="Genomic_DNA"/>
</dbReference>
<reference evidence="1 2" key="1">
    <citation type="journal article" date="2023" name="ACS Omega">
        <title>Identification of the Neoaspergillic Acid Biosynthesis Gene Cluster by Establishing an In Vitro CRISPR-Ribonucleoprotein Genetic System in Aspergillus melleus.</title>
        <authorList>
            <person name="Yuan B."/>
            <person name="Grau M.F."/>
            <person name="Murata R.M."/>
            <person name="Torok T."/>
            <person name="Venkateswaran K."/>
            <person name="Stajich J.E."/>
            <person name="Wang C.C.C."/>
        </authorList>
    </citation>
    <scope>NUCLEOTIDE SEQUENCE [LARGE SCALE GENOMIC DNA]</scope>
    <source>
        <strain evidence="1 2">IMV 1140</strain>
    </source>
</reference>
<proteinExistence type="predicted"/>
<sequence>MATDDLTTLKRDNSTSPELESIAREHVEPDNWKGLADPKERRRRQNRVNQRAYRKRKQAQRQGINVPSSDLVKRISTSSGSEENTSPSSSSNTDSTPTTSTTLTIRDAKPASQKLTISSRCIGLDEASLLLDQLSKTAYENYIIGSPASDHLLTLSKMNVFRAFGSIMVTLGMKHDMEWLHDDAISPFSTLQPGFVEDTNLPINLRPTALQRRNPHHPWLDFFPHPRMRDNLVAAGDGFDDEQLCIDIMGFWDMSNESCSMFVWGDPSDPANWEVTEQFLRKWPWVVRGCGGLMEATNRWRASRGEKLIFRYL</sequence>
<keyword evidence="2" id="KW-1185">Reference proteome</keyword>
<evidence type="ECO:0000313" key="1">
    <source>
        <dbReference type="EMBL" id="KAK1142459.1"/>
    </source>
</evidence>
<protein>
    <submittedName>
        <fullName evidence="1">Uncharacterized protein</fullName>
    </submittedName>
</protein>
<evidence type="ECO:0000313" key="2">
    <source>
        <dbReference type="Proteomes" id="UP001177260"/>
    </source>
</evidence>
<organism evidence="1 2">
    <name type="scientific">Aspergillus melleus</name>
    <dbReference type="NCBI Taxonomy" id="138277"/>
    <lineage>
        <taxon>Eukaryota</taxon>
        <taxon>Fungi</taxon>
        <taxon>Dikarya</taxon>
        <taxon>Ascomycota</taxon>
        <taxon>Pezizomycotina</taxon>
        <taxon>Eurotiomycetes</taxon>
        <taxon>Eurotiomycetidae</taxon>
        <taxon>Eurotiales</taxon>
        <taxon>Aspergillaceae</taxon>
        <taxon>Aspergillus</taxon>
        <taxon>Aspergillus subgen. Circumdati</taxon>
    </lineage>
</organism>